<dbReference type="InterPro" id="IPR023232">
    <property type="entry name" value="Glyco_hydro_2_AS"/>
</dbReference>
<dbReference type="InterPro" id="IPR013783">
    <property type="entry name" value="Ig-like_fold"/>
</dbReference>
<dbReference type="SUPFAM" id="SSF49785">
    <property type="entry name" value="Galactose-binding domain-like"/>
    <property type="match status" value="1"/>
</dbReference>
<evidence type="ECO:0000259" key="9">
    <source>
        <dbReference type="Pfam" id="PF18565"/>
    </source>
</evidence>
<dbReference type="PRINTS" id="PR00132">
    <property type="entry name" value="GLHYDRLASE2"/>
</dbReference>
<evidence type="ECO:0000313" key="10">
    <source>
        <dbReference type="EMBL" id="TPV35582.1"/>
    </source>
</evidence>
<dbReference type="Pfam" id="PF18565">
    <property type="entry name" value="Glyco_hydro2_C5"/>
    <property type="match status" value="1"/>
</dbReference>
<dbReference type="RefSeq" id="WP_140988592.1">
    <property type="nucleotide sequence ID" value="NZ_VHIQ01000001.1"/>
</dbReference>
<dbReference type="GO" id="GO:0004553">
    <property type="term" value="F:hydrolase activity, hydrolyzing O-glycosyl compounds"/>
    <property type="evidence" value="ECO:0007669"/>
    <property type="project" value="InterPro"/>
</dbReference>
<dbReference type="InterPro" id="IPR048229">
    <property type="entry name" value="GalB-like"/>
</dbReference>
<dbReference type="Gene3D" id="2.60.40.10">
    <property type="entry name" value="Immunoglobulins"/>
    <property type="match status" value="3"/>
</dbReference>
<dbReference type="PANTHER" id="PTHR42732">
    <property type="entry name" value="BETA-GALACTOSIDASE"/>
    <property type="match status" value="1"/>
</dbReference>
<dbReference type="InterPro" id="IPR036156">
    <property type="entry name" value="Beta-gal/glucu_dom_sf"/>
</dbReference>
<accession>A0A506PQQ1</accession>
<evidence type="ECO:0000259" key="6">
    <source>
        <dbReference type="Pfam" id="PF02836"/>
    </source>
</evidence>
<evidence type="ECO:0000256" key="3">
    <source>
        <dbReference type="ARBA" id="ARBA00023295"/>
    </source>
</evidence>
<comment type="caution">
    <text evidence="10">The sequence shown here is derived from an EMBL/GenBank/DDBJ whole genome shotgun (WGS) entry which is preliminary data.</text>
</comment>
<evidence type="ECO:0000256" key="1">
    <source>
        <dbReference type="ARBA" id="ARBA00007401"/>
    </source>
</evidence>
<dbReference type="Gene3D" id="2.60.120.260">
    <property type="entry name" value="Galactose-binding domain-like"/>
    <property type="match status" value="1"/>
</dbReference>
<keyword evidence="2" id="KW-0378">Hydrolase</keyword>
<dbReference type="Pfam" id="PF02836">
    <property type="entry name" value="Glyco_hydro_2_C"/>
    <property type="match status" value="1"/>
</dbReference>
<dbReference type="InterPro" id="IPR017853">
    <property type="entry name" value="GH"/>
</dbReference>
<protein>
    <submittedName>
        <fullName evidence="10">DUF4982 domain-containing protein</fullName>
    </submittedName>
</protein>
<dbReference type="SUPFAM" id="SSF49303">
    <property type="entry name" value="beta-Galactosidase/glucuronidase domain"/>
    <property type="match status" value="1"/>
</dbReference>
<dbReference type="InterPro" id="IPR040605">
    <property type="entry name" value="Glyco_hydro2_dom5"/>
</dbReference>
<dbReference type="OrthoDB" id="9801077at2"/>
<dbReference type="NCBIfam" id="NF041463">
    <property type="entry name" value="GalB"/>
    <property type="match status" value="1"/>
</dbReference>
<dbReference type="InterPro" id="IPR051913">
    <property type="entry name" value="GH2_Domain-Containing"/>
</dbReference>
<evidence type="ECO:0000259" key="8">
    <source>
        <dbReference type="Pfam" id="PF16355"/>
    </source>
</evidence>
<dbReference type="EMBL" id="VHIQ01000001">
    <property type="protein sequence ID" value="TPV35582.1"/>
    <property type="molecule type" value="Genomic_DNA"/>
</dbReference>
<dbReference type="SUPFAM" id="SSF49373">
    <property type="entry name" value="Invasin/intimin cell-adhesion fragments"/>
    <property type="match status" value="1"/>
</dbReference>
<organism evidence="10 11">
    <name type="scientific">Paucihalobacter ruber</name>
    <dbReference type="NCBI Taxonomy" id="2567861"/>
    <lineage>
        <taxon>Bacteria</taxon>
        <taxon>Pseudomonadati</taxon>
        <taxon>Bacteroidota</taxon>
        <taxon>Flavobacteriia</taxon>
        <taxon>Flavobacteriales</taxon>
        <taxon>Flavobacteriaceae</taxon>
        <taxon>Paucihalobacter</taxon>
    </lineage>
</organism>
<dbReference type="InterPro" id="IPR008979">
    <property type="entry name" value="Galactose-bd-like_sf"/>
</dbReference>
<feature type="domain" description="Glycoside hydrolase family 2 catalytic" evidence="6">
    <location>
        <begin position="303"/>
        <end position="467"/>
    </location>
</feature>
<evidence type="ECO:0000256" key="4">
    <source>
        <dbReference type="SAM" id="SignalP"/>
    </source>
</evidence>
<dbReference type="InterPro" id="IPR006101">
    <property type="entry name" value="Glyco_hydro_2"/>
</dbReference>
<dbReference type="InterPro" id="IPR006103">
    <property type="entry name" value="Glyco_hydro_2_cat"/>
</dbReference>
<dbReference type="AlphaFoldDB" id="A0A506PQQ1"/>
<evidence type="ECO:0000256" key="2">
    <source>
        <dbReference type="ARBA" id="ARBA00022801"/>
    </source>
</evidence>
<dbReference type="Pfam" id="PF02837">
    <property type="entry name" value="Glyco_hydro_2_N"/>
    <property type="match status" value="1"/>
</dbReference>
<dbReference type="Pfam" id="PF00703">
    <property type="entry name" value="Glyco_hydro_2"/>
    <property type="match status" value="1"/>
</dbReference>
<evidence type="ECO:0000313" key="11">
    <source>
        <dbReference type="Proteomes" id="UP000317332"/>
    </source>
</evidence>
<dbReference type="PANTHER" id="PTHR42732:SF1">
    <property type="entry name" value="BETA-MANNOSIDASE"/>
    <property type="match status" value="1"/>
</dbReference>
<dbReference type="InterPro" id="IPR008964">
    <property type="entry name" value="Invasin/intimin_cell_adhesion"/>
</dbReference>
<feature type="domain" description="Glycoside hydrolase family 2 immunoglobulin-like beta-sandwich" evidence="5">
    <location>
        <begin position="199"/>
        <end position="300"/>
    </location>
</feature>
<feature type="domain" description="DUF4982" evidence="8">
    <location>
        <begin position="636"/>
        <end position="712"/>
    </location>
</feature>
<dbReference type="Gene3D" id="3.20.20.80">
    <property type="entry name" value="Glycosidases"/>
    <property type="match status" value="1"/>
</dbReference>
<feature type="signal peptide" evidence="4">
    <location>
        <begin position="1"/>
        <end position="25"/>
    </location>
</feature>
<feature type="domain" description="Glycoside hydrolase family 2" evidence="9">
    <location>
        <begin position="725"/>
        <end position="828"/>
    </location>
</feature>
<comment type="similarity">
    <text evidence="1">Belongs to the glycosyl hydrolase 2 family.</text>
</comment>
<dbReference type="InterPro" id="IPR006104">
    <property type="entry name" value="Glyco_hydro_2_N"/>
</dbReference>
<dbReference type="PROSITE" id="PS00608">
    <property type="entry name" value="GLYCOSYL_HYDROL_F2_2"/>
    <property type="match status" value="1"/>
</dbReference>
<feature type="domain" description="Glycosyl hydrolases family 2 sugar binding" evidence="7">
    <location>
        <begin position="66"/>
        <end position="184"/>
    </location>
</feature>
<keyword evidence="3" id="KW-0326">Glycosidase</keyword>
<keyword evidence="11" id="KW-1185">Reference proteome</keyword>
<proteinExistence type="inferred from homology"/>
<feature type="chain" id="PRO_5021457215" evidence="4">
    <location>
        <begin position="26"/>
        <end position="836"/>
    </location>
</feature>
<dbReference type="Proteomes" id="UP000317332">
    <property type="component" value="Unassembled WGS sequence"/>
</dbReference>
<evidence type="ECO:0000259" key="5">
    <source>
        <dbReference type="Pfam" id="PF00703"/>
    </source>
</evidence>
<gene>
    <name evidence="10" type="ORF">FJ651_01340</name>
</gene>
<dbReference type="InterPro" id="IPR006102">
    <property type="entry name" value="Ig-like_GH2"/>
</dbReference>
<name>A0A506PQQ1_9FLAO</name>
<sequence length="836" mass="95341">MKLKIIKSILKSLFILMILSCSTHKKESPLQTRERVSFNENWLFQKTEDSAATQFDYDDSQWRPVNVPHDYAIEGPFKPEYNPRTGGLPIHGQAVYRKKFFVDKEKQGSIISLEFEGVMSNATIYINGKKVYHRPYGYIGYEIDITPYVKFGEENLVAVHMEQDVLSARWYTGAGIYRKVWLETKNPIHIAHWGTHISTPEISSEKATVSVETKINNKNASNKGDYFLHTQIFDENGKEVASNKSEIEWANKKNSTNKHNLTIVNPNLWDINAAYLYKSVSTIVKDNQEIDRYETSFGVRSIEFSKKGFFINGRQEKIQGVCLHHDLGPLGAAVNLRATERQLQIMKDMGVNAIRTAHNPPSKEQLELCDRMGILVQVEAFDMWAMPKTENDYSNHWDEWHETDLRDMIKRDRNHPSVIMWSIGNEVREQKEKDGHLVAERLVEICKEEDPNRPTTAGFNILTTALNNGLGNAIDLVGANYKPTQYAQVIKNYPNMIVYGSETASTVSSRGVYHLPLEKYDKHPSLQVNSYDFNSPPWAYPPDIEFMAQDAMPNNIGEFIWTGIDYLGEPTPYGGKDNLTHGNWDVDWPSRSSYFGAVDLAGFPKDRFYLYQSQWTNKPMVHLLPHWNWEDSGITEIPVFCYTNAEEVELFVNGKSMGKKTKGVDKTRIPVDFYAWNRQEKFYDSPYRLSWNVPYKPGEIEVVAYIDDKEVARKSIKTAQVPAQISLEADRNDIHADGEDLSFITVKIEDENGVFHPLADNLVEFKVSGPASIVAVGNGNAASTEPFQANYRKAFNGMCLLVVKSKKGEEGEVTIEATSEGLTPQRITLQTRYYCL</sequence>
<reference evidence="10 11" key="1">
    <citation type="submission" date="2019-06" db="EMBL/GenBank/DDBJ databases">
        <title>Flavobacteriaceae Paucihalobacterium erythroidium CWB-1, complete genome.</title>
        <authorList>
            <person name="Wu S."/>
        </authorList>
    </citation>
    <scope>NUCLEOTIDE SEQUENCE [LARGE SCALE GENOMIC DNA]</scope>
    <source>
        <strain evidence="10 11">CWB-1</strain>
    </source>
</reference>
<evidence type="ECO:0000259" key="7">
    <source>
        <dbReference type="Pfam" id="PF02837"/>
    </source>
</evidence>
<keyword evidence="4" id="KW-0732">Signal</keyword>
<dbReference type="SUPFAM" id="SSF51445">
    <property type="entry name" value="(Trans)glycosidases"/>
    <property type="match status" value="1"/>
</dbReference>
<dbReference type="GO" id="GO:0005975">
    <property type="term" value="P:carbohydrate metabolic process"/>
    <property type="evidence" value="ECO:0007669"/>
    <property type="project" value="InterPro"/>
</dbReference>
<dbReference type="InterPro" id="IPR032311">
    <property type="entry name" value="DUF4982"/>
</dbReference>
<dbReference type="Pfam" id="PF16355">
    <property type="entry name" value="DUF4982"/>
    <property type="match status" value="1"/>
</dbReference>